<evidence type="ECO:0000313" key="3">
    <source>
        <dbReference type="Proteomes" id="UP001289374"/>
    </source>
</evidence>
<organism evidence="2 3">
    <name type="scientific">Sesamum angolense</name>
    <dbReference type="NCBI Taxonomy" id="2727404"/>
    <lineage>
        <taxon>Eukaryota</taxon>
        <taxon>Viridiplantae</taxon>
        <taxon>Streptophyta</taxon>
        <taxon>Embryophyta</taxon>
        <taxon>Tracheophyta</taxon>
        <taxon>Spermatophyta</taxon>
        <taxon>Magnoliopsida</taxon>
        <taxon>eudicotyledons</taxon>
        <taxon>Gunneridae</taxon>
        <taxon>Pentapetalae</taxon>
        <taxon>asterids</taxon>
        <taxon>lamiids</taxon>
        <taxon>Lamiales</taxon>
        <taxon>Pedaliaceae</taxon>
        <taxon>Sesamum</taxon>
    </lineage>
</organism>
<reference evidence="2" key="1">
    <citation type="submission" date="2020-06" db="EMBL/GenBank/DDBJ databases">
        <authorList>
            <person name="Li T."/>
            <person name="Hu X."/>
            <person name="Zhang T."/>
            <person name="Song X."/>
            <person name="Zhang H."/>
            <person name="Dai N."/>
            <person name="Sheng W."/>
            <person name="Hou X."/>
            <person name="Wei L."/>
        </authorList>
    </citation>
    <scope>NUCLEOTIDE SEQUENCE</scope>
    <source>
        <strain evidence="2">K16</strain>
        <tissue evidence="2">Leaf</tissue>
    </source>
</reference>
<name>A0AAE2BHF9_9LAMI</name>
<accession>A0AAE2BHF9</accession>
<feature type="region of interest" description="Disordered" evidence="1">
    <location>
        <begin position="189"/>
        <end position="210"/>
    </location>
</feature>
<proteinExistence type="predicted"/>
<evidence type="ECO:0000256" key="1">
    <source>
        <dbReference type="SAM" id="MobiDB-lite"/>
    </source>
</evidence>
<protein>
    <submittedName>
        <fullName evidence="2">Uncharacterized protein</fullName>
    </submittedName>
</protein>
<dbReference type="EMBL" id="JACGWL010000016">
    <property type="protein sequence ID" value="KAK4385594.1"/>
    <property type="molecule type" value="Genomic_DNA"/>
</dbReference>
<dbReference type="Proteomes" id="UP001289374">
    <property type="component" value="Unassembled WGS sequence"/>
</dbReference>
<reference evidence="2" key="2">
    <citation type="journal article" date="2024" name="Plant">
        <title>Genomic evolution and insights into agronomic trait innovations of Sesamum species.</title>
        <authorList>
            <person name="Miao H."/>
            <person name="Wang L."/>
            <person name="Qu L."/>
            <person name="Liu H."/>
            <person name="Sun Y."/>
            <person name="Le M."/>
            <person name="Wang Q."/>
            <person name="Wei S."/>
            <person name="Zheng Y."/>
            <person name="Lin W."/>
            <person name="Duan Y."/>
            <person name="Cao H."/>
            <person name="Xiong S."/>
            <person name="Wang X."/>
            <person name="Wei L."/>
            <person name="Li C."/>
            <person name="Ma Q."/>
            <person name="Ju M."/>
            <person name="Zhao R."/>
            <person name="Li G."/>
            <person name="Mu C."/>
            <person name="Tian Q."/>
            <person name="Mei H."/>
            <person name="Zhang T."/>
            <person name="Gao T."/>
            <person name="Zhang H."/>
        </authorList>
    </citation>
    <scope>NUCLEOTIDE SEQUENCE</scope>
    <source>
        <strain evidence="2">K16</strain>
    </source>
</reference>
<comment type="caution">
    <text evidence="2">The sequence shown here is derived from an EMBL/GenBank/DDBJ whole genome shotgun (WGS) entry which is preliminary data.</text>
</comment>
<dbReference type="AlphaFoldDB" id="A0AAE2BHF9"/>
<evidence type="ECO:0000313" key="2">
    <source>
        <dbReference type="EMBL" id="KAK4385594.1"/>
    </source>
</evidence>
<dbReference type="PANTHER" id="PTHR48475">
    <property type="entry name" value="RIBONUCLEASE H"/>
    <property type="match status" value="1"/>
</dbReference>
<dbReference type="PANTHER" id="PTHR48475:SF2">
    <property type="entry name" value="RIBONUCLEASE H"/>
    <property type="match status" value="1"/>
</dbReference>
<sequence>MTSSSDSLDVGTSNSKSAFDVEEVDASPLSCLVSFRSLRAVFLISGSNSSSPVREDRGIKNQVTRIKVENYPRLSRRRNRGRKRGVDDPYLLLAVAPPRYSPIAPAILAEALQTGAKISNLFEYDGIGDPQEHLDKLYAKIDWYDLSDTAYCKVFRTTLSKRALTWFNQCQEERHKGRERIEKEERKNLPPVGFTNYSPLNASKGETRGSNSTSIVVSTVTADTPQKKCHHLKNEIEKLIQRKHLREYINQHPIGGGYVQGPSRPPQDSTPAQPSREENLPMADIIVMISRGPAGGDSTNARKALAHAARGNKRYDNAQLRSVNTPFTGFSGEMIGSLGDVTLPLSLGSYPKRSTKMQDFSNPELSGKMVKWAMELSEFHIKFHPRPTIKAQMLADFIVELAHDEMSISMSTWSLYVDGSSTVISSGGWNSFGKTPRR</sequence>
<feature type="region of interest" description="Disordered" evidence="1">
    <location>
        <begin position="252"/>
        <end position="278"/>
    </location>
</feature>
<gene>
    <name evidence="2" type="ORF">Sango_2683400</name>
</gene>
<keyword evidence="3" id="KW-1185">Reference proteome</keyword>